<feature type="compositionally biased region" description="Basic residues" evidence="1">
    <location>
        <begin position="103"/>
        <end position="122"/>
    </location>
</feature>
<feature type="non-terminal residue" evidence="2">
    <location>
        <position position="1"/>
    </location>
</feature>
<name>A0A6J4Q3X6_9BACT</name>
<feature type="compositionally biased region" description="Low complexity" evidence="1">
    <location>
        <begin position="211"/>
        <end position="236"/>
    </location>
</feature>
<organism evidence="2">
    <name type="scientific">uncultured Phycisphaerae bacterium</name>
    <dbReference type="NCBI Taxonomy" id="904963"/>
    <lineage>
        <taxon>Bacteria</taxon>
        <taxon>Pseudomonadati</taxon>
        <taxon>Planctomycetota</taxon>
        <taxon>Phycisphaerae</taxon>
        <taxon>environmental samples</taxon>
    </lineage>
</organism>
<dbReference type="AlphaFoldDB" id="A0A6J4Q3X6"/>
<feature type="compositionally biased region" description="Basic and acidic residues" evidence="1">
    <location>
        <begin position="315"/>
        <end position="325"/>
    </location>
</feature>
<feature type="compositionally biased region" description="Basic residues" evidence="1">
    <location>
        <begin position="197"/>
        <end position="210"/>
    </location>
</feature>
<feature type="compositionally biased region" description="Basic residues" evidence="1">
    <location>
        <begin position="52"/>
        <end position="63"/>
    </location>
</feature>
<sequence>EQARRNAPRPPPALSRTAPSDGRDAPLVLRFPPRRASPPCLECDAWGEPRLHRVRGRGARRHGNPVPRPEPAGLAAPGRGVPVRASLVPPPRGVRHAGDAVRHRGRRRRRRAARRPGRHRSGRLLGRVPAAPAAPAAQAHGRVARGHPLGRLRPARHPHPAELRVRRAAGAGAGPPERRLAADGGPAAVGHDPAHHHDARRRRASVRARRPAAGGARAGADARAGRPVRVPAAGPPRARRGRAAGDGPRAGRDDRGVPRRRPAGQPVARQPVLAGAADQRRADAGEQAGRRRDEHRVRRPGPLGGDGRAGVAAPADRDERHDLRRVARRREGRRPCL</sequence>
<gene>
    <name evidence="2" type="ORF">AVDCRST_MAG64-3701</name>
</gene>
<feature type="compositionally biased region" description="Basic residues" evidence="1">
    <location>
        <begin position="142"/>
        <end position="158"/>
    </location>
</feature>
<feature type="compositionally biased region" description="Basic residues" evidence="1">
    <location>
        <begin position="326"/>
        <end position="337"/>
    </location>
</feature>
<feature type="region of interest" description="Disordered" evidence="1">
    <location>
        <begin position="1"/>
        <end position="337"/>
    </location>
</feature>
<proteinExistence type="predicted"/>
<evidence type="ECO:0000313" key="2">
    <source>
        <dbReference type="EMBL" id="CAA9434070.1"/>
    </source>
</evidence>
<feature type="compositionally biased region" description="Low complexity" evidence="1">
    <location>
        <begin position="123"/>
        <end position="139"/>
    </location>
</feature>
<reference evidence="2" key="1">
    <citation type="submission" date="2020-02" db="EMBL/GenBank/DDBJ databases">
        <authorList>
            <person name="Meier V. D."/>
        </authorList>
    </citation>
    <scope>NUCLEOTIDE SEQUENCE</scope>
    <source>
        <strain evidence="2">AVDCRST_MAG64</strain>
    </source>
</reference>
<feature type="compositionally biased region" description="Basic and acidic residues" evidence="1">
    <location>
        <begin position="278"/>
        <end position="296"/>
    </location>
</feature>
<feature type="non-terminal residue" evidence="2">
    <location>
        <position position="337"/>
    </location>
</feature>
<dbReference type="EMBL" id="CADCUQ010000849">
    <property type="protein sequence ID" value="CAA9434070.1"/>
    <property type="molecule type" value="Genomic_DNA"/>
</dbReference>
<protein>
    <submittedName>
        <fullName evidence="2">Phosphate transport system permease protein PstC</fullName>
    </submittedName>
</protein>
<evidence type="ECO:0000256" key="1">
    <source>
        <dbReference type="SAM" id="MobiDB-lite"/>
    </source>
</evidence>
<accession>A0A6J4Q3X6</accession>